<feature type="transmembrane region" description="Helical" evidence="1">
    <location>
        <begin position="150"/>
        <end position="173"/>
    </location>
</feature>
<feature type="transmembrane region" description="Helical" evidence="1">
    <location>
        <begin position="179"/>
        <end position="199"/>
    </location>
</feature>
<accession>A0A837IUD1</accession>
<evidence type="ECO:0000313" key="2">
    <source>
        <dbReference type="EMBL" id="KLA47477.1"/>
    </source>
</evidence>
<gene>
    <name evidence="2" type="ORF">LRB_1354</name>
</gene>
<comment type="caution">
    <text evidence="2">The sequence shown here is derived from an EMBL/GenBank/DDBJ whole genome shotgun (WGS) entry which is preliminary data.</text>
</comment>
<feature type="transmembrane region" description="Helical" evidence="1">
    <location>
        <begin position="107"/>
        <end position="129"/>
    </location>
</feature>
<protein>
    <submittedName>
        <fullName evidence="2">Uncharacterized protein</fullName>
    </submittedName>
</protein>
<proteinExistence type="predicted"/>
<feature type="transmembrane region" description="Helical" evidence="1">
    <location>
        <begin position="220"/>
        <end position="238"/>
    </location>
</feature>
<evidence type="ECO:0000313" key="3">
    <source>
        <dbReference type="Proteomes" id="UP000035618"/>
    </source>
</evidence>
<dbReference type="AlphaFoldDB" id="A0A837IUD1"/>
<keyword evidence="1" id="KW-0472">Membrane</keyword>
<keyword evidence="1" id="KW-1133">Transmembrane helix</keyword>
<reference evidence="2 3" key="1">
    <citation type="journal article" date="2015" name="BMC Microbiol.">
        <title>Lactobacillus ruminis strains cluster according to their mammalian gut source.</title>
        <authorList>
            <person name="O' Donnell M.M."/>
            <person name="Harris H.M."/>
            <person name="Lynch D.B."/>
            <person name="Ross R.P."/>
            <person name="O'Toole P.W."/>
        </authorList>
    </citation>
    <scope>NUCLEOTIDE SEQUENCE [LARGE SCALE GENOMIC DNA]</scope>
    <source>
        <strain evidence="2 3">ATCC 27780</strain>
    </source>
</reference>
<evidence type="ECO:0000256" key="1">
    <source>
        <dbReference type="SAM" id="Phobius"/>
    </source>
</evidence>
<sequence length="250" mass="29084">MLIKKFTYDLRGIFLQNQKWLMITLMITFLVSLDDYGNKGTAAILEFFRGIPIYWRNDLPFCLILTFYLILYSAVLYLAKESNDSKTNVLLHFSSKKIWIESKLFCLTIYALGDLAMIYLGLFSFSFLFPKRISQGNLAQAIPQPEIIKYLFITVPVCLCFLLAIGILAYYLINFASSLMIMFLIIIMSFFKFSEWNPFTFFMLQRSTFVSVSGVNFTKSWVFIVPLCVIYVGLIIFADKLEILKEKKRD</sequence>
<dbReference type="EMBL" id="JHAJ01000003">
    <property type="protein sequence ID" value="KLA47477.1"/>
    <property type="molecule type" value="Genomic_DNA"/>
</dbReference>
<feature type="transmembrane region" description="Helical" evidence="1">
    <location>
        <begin position="20"/>
        <end position="38"/>
    </location>
</feature>
<dbReference type="Proteomes" id="UP000035618">
    <property type="component" value="Unassembled WGS sequence"/>
</dbReference>
<organism evidence="2 3">
    <name type="scientific">Ligilactobacillus ruminis</name>
    <dbReference type="NCBI Taxonomy" id="1623"/>
    <lineage>
        <taxon>Bacteria</taxon>
        <taxon>Bacillati</taxon>
        <taxon>Bacillota</taxon>
        <taxon>Bacilli</taxon>
        <taxon>Lactobacillales</taxon>
        <taxon>Lactobacillaceae</taxon>
        <taxon>Ligilactobacillus</taxon>
    </lineage>
</organism>
<feature type="transmembrane region" description="Helical" evidence="1">
    <location>
        <begin position="59"/>
        <end position="79"/>
    </location>
</feature>
<name>A0A837IUD1_9LACO</name>
<keyword evidence="1" id="KW-0812">Transmembrane</keyword>